<reference evidence="1" key="1">
    <citation type="journal article" date="2015" name="Nature">
        <title>Complex archaea that bridge the gap between prokaryotes and eukaryotes.</title>
        <authorList>
            <person name="Spang A."/>
            <person name="Saw J.H."/>
            <person name="Jorgensen S.L."/>
            <person name="Zaremba-Niedzwiedzka K."/>
            <person name="Martijn J."/>
            <person name="Lind A.E."/>
            <person name="van Eijk R."/>
            <person name="Schleper C."/>
            <person name="Guy L."/>
            <person name="Ettema T.J."/>
        </authorList>
    </citation>
    <scope>NUCLEOTIDE SEQUENCE</scope>
</reference>
<comment type="caution">
    <text evidence="1">The sequence shown here is derived from an EMBL/GenBank/DDBJ whole genome shotgun (WGS) entry which is preliminary data.</text>
</comment>
<proteinExistence type="predicted"/>
<name>A0A0F9PVD3_9ZZZZ</name>
<sequence>MTELIQLDHKIRWDDLPPRFTRDSIDREIFQPEGLQYCSPAQAKRLLDDAEFYLDPDGPDVDVADLKASARHLVPKLRERIRQSDDEG</sequence>
<protein>
    <submittedName>
        <fullName evidence="1">Uncharacterized protein</fullName>
    </submittedName>
</protein>
<gene>
    <name evidence="1" type="ORF">LCGC14_1171110</name>
</gene>
<evidence type="ECO:0000313" key="1">
    <source>
        <dbReference type="EMBL" id="KKM97142.1"/>
    </source>
</evidence>
<dbReference type="EMBL" id="LAZR01005785">
    <property type="protein sequence ID" value="KKM97142.1"/>
    <property type="molecule type" value="Genomic_DNA"/>
</dbReference>
<organism evidence="1">
    <name type="scientific">marine sediment metagenome</name>
    <dbReference type="NCBI Taxonomy" id="412755"/>
    <lineage>
        <taxon>unclassified sequences</taxon>
        <taxon>metagenomes</taxon>
        <taxon>ecological metagenomes</taxon>
    </lineage>
</organism>
<dbReference type="AlphaFoldDB" id="A0A0F9PVD3"/>
<accession>A0A0F9PVD3</accession>